<sequence length="214" mass="22804">MQSLPVFFSGMALSMSLIMAIGPQNAHVLRMGLTRQHLVLTVVLCIATDIVLIAAGVYGFAAVGGLPDKVYGAFIGAGALFLGLYGSQAATRALHGWRHTPMASQPGHAAAVSQSAITRKQAIGTALAFSWLNPHAWLDTTVLVGTASLAYGSASHWFGWGAMAGSIAWFLLLGSCAYWLGARMHSSKLWVWLDAAIALMMWGLAGWLVWSLFR</sequence>
<keyword evidence="5 6" id="KW-0472">Membrane</keyword>
<gene>
    <name evidence="7" type="ORF">E8K88_04475</name>
</gene>
<dbReference type="PANTHER" id="PTHR30086">
    <property type="entry name" value="ARGININE EXPORTER PROTEIN ARGO"/>
    <property type="match status" value="1"/>
</dbReference>
<organism evidence="7 8">
    <name type="scientific">Lampropedia aestuarii</name>
    <dbReference type="NCBI Taxonomy" id="2562762"/>
    <lineage>
        <taxon>Bacteria</taxon>
        <taxon>Pseudomonadati</taxon>
        <taxon>Pseudomonadota</taxon>
        <taxon>Betaproteobacteria</taxon>
        <taxon>Burkholderiales</taxon>
        <taxon>Comamonadaceae</taxon>
        <taxon>Lampropedia</taxon>
    </lineage>
</organism>
<keyword evidence="2" id="KW-1003">Cell membrane</keyword>
<proteinExistence type="predicted"/>
<name>A0A4S5BW02_9BURK</name>
<feature type="transmembrane region" description="Helical" evidence="6">
    <location>
        <begin position="6"/>
        <end position="26"/>
    </location>
</feature>
<dbReference type="PANTHER" id="PTHR30086:SF20">
    <property type="entry name" value="ARGININE EXPORTER PROTEIN ARGO-RELATED"/>
    <property type="match status" value="1"/>
</dbReference>
<evidence type="ECO:0000256" key="6">
    <source>
        <dbReference type="SAM" id="Phobius"/>
    </source>
</evidence>
<keyword evidence="3 6" id="KW-0812">Transmembrane</keyword>
<evidence type="ECO:0000256" key="2">
    <source>
        <dbReference type="ARBA" id="ARBA00022475"/>
    </source>
</evidence>
<feature type="transmembrane region" description="Helical" evidence="6">
    <location>
        <begin position="160"/>
        <end position="180"/>
    </location>
</feature>
<comment type="caution">
    <text evidence="7">The sequence shown here is derived from an EMBL/GenBank/DDBJ whole genome shotgun (WGS) entry which is preliminary data.</text>
</comment>
<dbReference type="Pfam" id="PF01810">
    <property type="entry name" value="LysE"/>
    <property type="match status" value="1"/>
</dbReference>
<evidence type="ECO:0000256" key="1">
    <source>
        <dbReference type="ARBA" id="ARBA00004651"/>
    </source>
</evidence>
<dbReference type="Proteomes" id="UP000306236">
    <property type="component" value="Unassembled WGS sequence"/>
</dbReference>
<feature type="transmembrane region" description="Helical" evidence="6">
    <location>
        <begin position="70"/>
        <end position="87"/>
    </location>
</feature>
<evidence type="ECO:0000256" key="3">
    <source>
        <dbReference type="ARBA" id="ARBA00022692"/>
    </source>
</evidence>
<feature type="transmembrane region" description="Helical" evidence="6">
    <location>
        <begin position="192"/>
        <end position="213"/>
    </location>
</feature>
<keyword evidence="4 6" id="KW-1133">Transmembrane helix</keyword>
<evidence type="ECO:0000313" key="7">
    <source>
        <dbReference type="EMBL" id="THJ35255.1"/>
    </source>
</evidence>
<evidence type="ECO:0000313" key="8">
    <source>
        <dbReference type="Proteomes" id="UP000306236"/>
    </source>
</evidence>
<feature type="transmembrane region" description="Helical" evidence="6">
    <location>
        <begin position="38"/>
        <end position="58"/>
    </location>
</feature>
<dbReference type="AlphaFoldDB" id="A0A4S5BW02"/>
<dbReference type="GO" id="GO:0005886">
    <property type="term" value="C:plasma membrane"/>
    <property type="evidence" value="ECO:0007669"/>
    <property type="project" value="UniProtKB-SubCell"/>
</dbReference>
<comment type="subcellular location">
    <subcellularLocation>
        <location evidence="1">Cell membrane</location>
        <topology evidence="1">Multi-pass membrane protein</topology>
    </subcellularLocation>
</comment>
<reference evidence="7 8" key="1">
    <citation type="submission" date="2019-04" db="EMBL/GenBank/DDBJ databases">
        <title>Lampropedia sp YIM MLB12 draf genome.</title>
        <authorList>
            <person name="Wang Y.-X."/>
        </authorList>
    </citation>
    <scope>NUCLEOTIDE SEQUENCE [LARGE SCALE GENOMIC DNA]</scope>
    <source>
        <strain evidence="7 8">YIM MLB12</strain>
    </source>
</reference>
<dbReference type="GO" id="GO:0015171">
    <property type="term" value="F:amino acid transmembrane transporter activity"/>
    <property type="evidence" value="ECO:0007669"/>
    <property type="project" value="TreeGrafter"/>
</dbReference>
<dbReference type="EMBL" id="SSWX01000004">
    <property type="protein sequence ID" value="THJ35255.1"/>
    <property type="molecule type" value="Genomic_DNA"/>
</dbReference>
<evidence type="ECO:0000256" key="5">
    <source>
        <dbReference type="ARBA" id="ARBA00023136"/>
    </source>
</evidence>
<accession>A0A4S5BW02</accession>
<keyword evidence="8" id="KW-1185">Reference proteome</keyword>
<feature type="transmembrane region" description="Helical" evidence="6">
    <location>
        <begin position="136"/>
        <end position="154"/>
    </location>
</feature>
<evidence type="ECO:0000256" key="4">
    <source>
        <dbReference type="ARBA" id="ARBA00022989"/>
    </source>
</evidence>
<dbReference type="InterPro" id="IPR001123">
    <property type="entry name" value="LeuE-type"/>
</dbReference>
<dbReference type="OrthoDB" id="5638726at2"/>
<protein>
    <submittedName>
        <fullName evidence="7">Lysine transporter LysE</fullName>
    </submittedName>
</protein>